<dbReference type="EMBL" id="ADBV01001912">
    <property type="protein sequence ID" value="EJW83935.1"/>
    <property type="molecule type" value="Genomic_DNA"/>
</dbReference>
<dbReference type="Proteomes" id="UP000004810">
    <property type="component" value="Unassembled WGS sequence"/>
</dbReference>
<protein>
    <submittedName>
        <fullName evidence="1">Uncharacterized protein</fullName>
    </submittedName>
</protein>
<evidence type="ECO:0000313" key="4">
    <source>
        <dbReference type="Proteomes" id="UP000270924"/>
    </source>
</evidence>
<reference evidence="1" key="2">
    <citation type="submission" date="2012-08" db="EMBL/GenBank/DDBJ databases">
        <title>The Genome Sequence of Wuchereria bancrofti.</title>
        <authorList>
            <consortium name="The Broad Institute Genome Sequencing Platform"/>
            <consortium name="Broad Institute Genome Sequencing Center for Infectious Disease"/>
            <person name="Nutman T.B."/>
            <person name="Fink D.L."/>
            <person name="Russ C."/>
            <person name="Young S."/>
            <person name="Zeng Q."/>
            <person name="Koehrsen M."/>
            <person name="Alvarado L."/>
            <person name="Berlin A."/>
            <person name="Borenstein D."/>
            <person name="Chapman S.B."/>
            <person name="Chen Z."/>
            <person name="Engels R."/>
            <person name="Freedman E."/>
            <person name="Gellesch M."/>
            <person name="Goldberg J."/>
            <person name="Griggs A."/>
            <person name="Gujja S."/>
            <person name="Heilman E.R."/>
            <person name="Heiman D."/>
            <person name="Hepburn T."/>
            <person name="Howarth C."/>
            <person name="Jen D."/>
            <person name="Larson L."/>
            <person name="Lewis B."/>
            <person name="Mehta T."/>
            <person name="Park D."/>
            <person name="Pearson M."/>
            <person name="Richards J."/>
            <person name="Roberts A."/>
            <person name="Saif S."/>
            <person name="Shea T."/>
            <person name="Shenoy N."/>
            <person name="Sisk P."/>
            <person name="Stolte C."/>
            <person name="Sykes S."/>
            <person name="Walk T."/>
            <person name="White J."/>
            <person name="Yandava C."/>
            <person name="Haas B."/>
            <person name="Henn M.R."/>
            <person name="Nusbaum C."/>
            <person name="Birren B."/>
        </authorList>
    </citation>
    <scope>NUCLEOTIDE SEQUENCE</scope>
</reference>
<evidence type="ECO:0000313" key="3">
    <source>
        <dbReference type="Proteomes" id="UP000004810"/>
    </source>
</evidence>
<dbReference type="AlphaFoldDB" id="J9BA14"/>
<dbReference type="Proteomes" id="UP000270924">
    <property type="component" value="Unassembled WGS sequence"/>
</dbReference>
<gene>
    <name evidence="2" type="ORF">WBA_LOCUS489</name>
    <name evidence="1" type="ORF">WUBG_05155</name>
</gene>
<keyword evidence="4" id="KW-1185">Reference proteome</keyword>
<dbReference type="InParanoid" id="J9BA14"/>
<accession>J9BA14</accession>
<reference evidence="3" key="1">
    <citation type="submission" date="2012-08" db="EMBL/GenBank/DDBJ databases">
        <title>The Genome Sequence of Wuchereria bancrofti.</title>
        <authorList>
            <person name="Nutman T.B."/>
            <person name="Fink D.L."/>
            <person name="Russ C."/>
            <person name="Young S."/>
            <person name="Zeng Q."/>
            <person name="Koehrsen M."/>
            <person name="Alvarado L."/>
            <person name="Berlin A."/>
            <person name="Chapman S.B."/>
            <person name="Chen Z."/>
            <person name="Freedman E."/>
            <person name="Gellesch M."/>
            <person name="Goldberg J."/>
            <person name="Griggs A."/>
            <person name="Gujja S."/>
            <person name="Heilman E.R."/>
            <person name="Heiman D."/>
            <person name="Hepburn T."/>
            <person name="Howarth C."/>
            <person name="Jen D."/>
            <person name="Larson L."/>
            <person name="Lewis B."/>
            <person name="Mehta T."/>
            <person name="Park D."/>
            <person name="Pearson M."/>
            <person name="Roberts A."/>
            <person name="Saif S."/>
            <person name="Shea T."/>
            <person name="Shenoy N."/>
            <person name="Sisk P."/>
            <person name="Stolte C."/>
            <person name="Sykes S."/>
            <person name="Walk T."/>
            <person name="White J."/>
            <person name="Yandava C."/>
            <person name="Haas B."/>
            <person name="Henn M.R."/>
            <person name="Nusbaum C."/>
            <person name="Birren B."/>
        </authorList>
    </citation>
    <scope>NUCLEOTIDE SEQUENCE [LARGE SCALE GENOMIC DNA]</scope>
    <source>
        <strain evidence="3">NA</strain>
    </source>
</reference>
<evidence type="ECO:0000313" key="1">
    <source>
        <dbReference type="EMBL" id="EJW83935.1"/>
    </source>
</evidence>
<reference evidence="2 4" key="3">
    <citation type="submission" date="2018-11" db="EMBL/GenBank/DDBJ databases">
        <authorList>
            <consortium name="Pathogen Informatics"/>
        </authorList>
    </citation>
    <scope>NUCLEOTIDE SEQUENCE [LARGE SCALE GENOMIC DNA]</scope>
</reference>
<dbReference type="EMBL" id="UYWW01000066">
    <property type="protein sequence ID" value="VDM07103.1"/>
    <property type="molecule type" value="Genomic_DNA"/>
</dbReference>
<sequence>MIDWRKNYDKLWLREIFVDTSGNQFYSSFSSRNYKRPCKFSYLYNLRNNISLWFSKFILKKPKKHWLKSQRIIDIREKPNSCDQQELDHCTGYASEKKSFPMRYDGPEWRMKPANGQVLLETKHETEQKPMKILVDCYQNHNSKYHSYPYNVSALCFCTCGVVVSCYTKSSQEHCSELLSDRCGYLLDLLESHSNTVLKRWESLLRFSILRKLPTQTILVNYDDI</sequence>
<proteinExistence type="predicted"/>
<organism evidence="1 3">
    <name type="scientific">Wuchereria bancrofti</name>
    <dbReference type="NCBI Taxonomy" id="6293"/>
    <lineage>
        <taxon>Eukaryota</taxon>
        <taxon>Metazoa</taxon>
        <taxon>Ecdysozoa</taxon>
        <taxon>Nematoda</taxon>
        <taxon>Chromadorea</taxon>
        <taxon>Rhabditida</taxon>
        <taxon>Spirurina</taxon>
        <taxon>Spiruromorpha</taxon>
        <taxon>Filarioidea</taxon>
        <taxon>Onchocercidae</taxon>
        <taxon>Wuchereria</taxon>
    </lineage>
</organism>
<evidence type="ECO:0000313" key="2">
    <source>
        <dbReference type="EMBL" id="VDM07103.1"/>
    </source>
</evidence>
<name>J9BA14_WUCBA</name>